<evidence type="ECO:0000256" key="2">
    <source>
        <dbReference type="ARBA" id="ARBA00022692"/>
    </source>
</evidence>
<dbReference type="PANTHER" id="PTHR45620:SF42">
    <property type="entry name" value="G-PROTEIN COUPLED RECEPTOR SEB-2"/>
    <property type="match status" value="1"/>
</dbReference>
<dbReference type="EMBL" id="JACVVK020000051">
    <property type="protein sequence ID" value="KAK7498339.1"/>
    <property type="molecule type" value="Genomic_DNA"/>
</dbReference>
<evidence type="ECO:0000256" key="5">
    <source>
        <dbReference type="SAM" id="Phobius"/>
    </source>
</evidence>
<feature type="non-terminal residue" evidence="7">
    <location>
        <position position="1"/>
    </location>
</feature>
<organism evidence="7 8">
    <name type="scientific">Batillaria attramentaria</name>
    <dbReference type="NCBI Taxonomy" id="370345"/>
    <lineage>
        <taxon>Eukaryota</taxon>
        <taxon>Metazoa</taxon>
        <taxon>Spiralia</taxon>
        <taxon>Lophotrochozoa</taxon>
        <taxon>Mollusca</taxon>
        <taxon>Gastropoda</taxon>
        <taxon>Caenogastropoda</taxon>
        <taxon>Sorbeoconcha</taxon>
        <taxon>Cerithioidea</taxon>
        <taxon>Batillariidae</taxon>
        <taxon>Batillaria</taxon>
    </lineage>
</organism>
<dbReference type="InterPro" id="IPR000832">
    <property type="entry name" value="GPCR_2_secretin-like"/>
</dbReference>
<evidence type="ECO:0000259" key="6">
    <source>
        <dbReference type="PROSITE" id="PS50261"/>
    </source>
</evidence>
<sequence>APLVPTLIYVIIRATKEDLDVQCWVPNAGNFEWIIYTPIIFCIVGNVFFLGKILWVMLNQLQSHPNEPSSYRRAVKAAGILIPLFGLQVLLVIFRPEPTVFAVEVLSKIVTNTQGAAVAIGFCYFNGE</sequence>
<evidence type="ECO:0000313" key="7">
    <source>
        <dbReference type="EMBL" id="KAK7498339.1"/>
    </source>
</evidence>
<evidence type="ECO:0000256" key="1">
    <source>
        <dbReference type="ARBA" id="ARBA00004141"/>
    </source>
</evidence>
<dbReference type="PRINTS" id="PR00249">
    <property type="entry name" value="GPCRSECRETIN"/>
</dbReference>
<reference evidence="7 8" key="1">
    <citation type="journal article" date="2023" name="Sci. Data">
        <title>Genome assembly of the Korean intertidal mud-creeper Batillaria attramentaria.</title>
        <authorList>
            <person name="Patra A.K."/>
            <person name="Ho P.T."/>
            <person name="Jun S."/>
            <person name="Lee S.J."/>
            <person name="Kim Y."/>
            <person name="Won Y.J."/>
        </authorList>
    </citation>
    <scope>NUCLEOTIDE SEQUENCE [LARGE SCALE GENOMIC DNA]</scope>
    <source>
        <strain evidence="7">Wonlab-2016</strain>
    </source>
</reference>
<name>A0ABD0LHA4_9CAEN</name>
<dbReference type="Pfam" id="PF00002">
    <property type="entry name" value="7tm_2"/>
    <property type="match status" value="1"/>
</dbReference>
<keyword evidence="8" id="KW-1185">Reference proteome</keyword>
<evidence type="ECO:0000256" key="3">
    <source>
        <dbReference type="ARBA" id="ARBA00022989"/>
    </source>
</evidence>
<feature type="domain" description="G-protein coupled receptors family 2 profile 2" evidence="6">
    <location>
        <begin position="1"/>
        <end position="126"/>
    </location>
</feature>
<feature type="transmembrane region" description="Helical" evidence="5">
    <location>
        <begin position="75"/>
        <end position="94"/>
    </location>
</feature>
<evidence type="ECO:0000313" key="8">
    <source>
        <dbReference type="Proteomes" id="UP001519460"/>
    </source>
</evidence>
<dbReference type="PROSITE" id="PS50261">
    <property type="entry name" value="G_PROTEIN_RECEP_F2_4"/>
    <property type="match status" value="1"/>
</dbReference>
<dbReference type="PANTHER" id="PTHR45620">
    <property type="entry name" value="PDF RECEPTOR-LIKE PROTEIN-RELATED"/>
    <property type="match status" value="1"/>
</dbReference>
<feature type="non-terminal residue" evidence="7">
    <location>
        <position position="128"/>
    </location>
</feature>
<dbReference type="GO" id="GO:0016020">
    <property type="term" value="C:membrane"/>
    <property type="evidence" value="ECO:0007669"/>
    <property type="project" value="UniProtKB-SubCell"/>
</dbReference>
<dbReference type="InterPro" id="IPR017981">
    <property type="entry name" value="GPCR_2-like_7TM"/>
</dbReference>
<gene>
    <name evidence="7" type="ORF">BaRGS_00010293</name>
</gene>
<dbReference type="Proteomes" id="UP001519460">
    <property type="component" value="Unassembled WGS sequence"/>
</dbReference>
<dbReference type="Gene3D" id="1.20.1070.10">
    <property type="entry name" value="Rhodopsin 7-helix transmembrane proteins"/>
    <property type="match status" value="1"/>
</dbReference>
<accession>A0ABD0LHA4</accession>
<comment type="subcellular location">
    <subcellularLocation>
        <location evidence="1">Membrane</location>
        <topology evidence="1">Multi-pass membrane protein</topology>
    </subcellularLocation>
</comment>
<proteinExistence type="predicted"/>
<dbReference type="AlphaFoldDB" id="A0ABD0LHA4"/>
<comment type="caution">
    <text evidence="7">The sequence shown here is derived from an EMBL/GenBank/DDBJ whole genome shotgun (WGS) entry which is preliminary data.</text>
</comment>
<protein>
    <recommendedName>
        <fullName evidence="6">G-protein coupled receptors family 2 profile 2 domain-containing protein</fullName>
    </recommendedName>
</protein>
<evidence type="ECO:0000256" key="4">
    <source>
        <dbReference type="ARBA" id="ARBA00023136"/>
    </source>
</evidence>
<feature type="transmembrane region" description="Helical" evidence="5">
    <location>
        <begin position="33"/>
        <end position="55"/>
    </location>
</feature>
<keyword evidence="2 5" id="KW-0812">Transmembrane</keyword>
<keyword evidence="4 5" id="KW-0472">Membrane</keyword>
<dbReference type="InterPro" id="IPR050332">
    <property type="entry name" value="GPCR_2"/>
</dbReference>
<keyword evidence="3 5" id="KW-1133">Transmembrane helix</keyword>